<evidence type="ECO:0000256" key="1">
    <source>
        <dbReference type="SAM" id="MobiDB-lite"/>
    </source>
</evidence>
<feature type="region of interest" description="Disordered" evidence="1">
    <location>
        <begin position="1"/>
        <end position="38"/>
    </location>
</feature>
<sequence>MIAVAEKPKATAKRATRKTDPAVQSQKPQPPIQRAAQAPTIEEERALFREIALDLDTAALTDEDHAHSGDSDRLLNIAAMIASNAAKGILWNNNHENAGYDIAACINAARLVPGDTESLERTAAINQAGVKLGVITETRPDMLLFTHIPRPSPVQAPLHTTEPAASAQQFTQDQLNELHWRSYVNMDCARSVIFHYAEHANSEEVFALRDLLDMYCEATDEAMKAKETGNLSSGPLPDLSADLSKILHLFYIVNDDNRDDGVLHGVEYLLQAAKRIADGDLGVLE</sequence>
<organism evidence="2 3">
    <name type="scientific">Comamonas odontotermitis</name>
    <dbReference type="NCBI Taxonomy" id="379895"/>
    <lineage>
        <taxon>Bacteria</taxon>
        <taxon>Pseudomonadati</taxon>
        <taxon>Pseudomonadota</taxon>
        <taxon>Betaproteobacteria</taxon>
        <taxon>Burkholderiales</taxon>
        <taxon>Comamonadaceae</taxon>
        <taxon>Comamonas</taxon>
    </lineage>
</organism>
<dbReference type="RefSeq" id="WP_184707953.1">
    <property type="nucleotide sequence ID" value="NZ_JACHKZ010000010.1"/>
</dbReference>
<reference evidence="2 3" key="1">
    <citation type="submission" date="2020-08" db="EMBL/GenBank/DDBJ databases">
        <title>Functional genomics of gut bacteria from endangered species of beetles.</title>
        <authorList>
            <person name="Carlos-Shanley C."/>
        </authorList>
    </citation>
    <scope>NUCLEOTIDE SEQUENCE [LARGE SCALE GENOMIC DNA]</scope>
    <source>
        <strain evidence="2 3">S00124</strain>
    </source>
</reference>
<gene>
    <name evidence="2" type="ORF">HNP33_002037</name>
</gene>
<comment type="caution">
    <text evidence="2">The sequence shown here is derived from an EMBL/GenBank/DDBJ whole genome shotgun (WGS) entry which is preliminary data.</text>
</comment>
<evidence type="ECO:0000313" key="3">
    <source>
        <dbReference type="Proteomes" id="UP000562492"/>
    </source>
</evidence>
<keyword evidence="3" id="KW-1185">Reference proteome</keyword>
<protein>
    <submittedName>
        <fullName evidence="2">Uncharacterized protein</fullName>
    </submittedName>
</protein>
<evidence type="ECO:0000313" key="2">
    <source>
        <dbReference type="EMBL" id="MBB6577969.1"/>
    </source>
</evidence>
<proteinExistence type="predicted"/>
<accession>A0ABR6RFN0</accession>
<dbReference type="EMBL" id="JACHKZ010000010">
    <property type="protein sequence ID" value="MBB6577969.1"/>
    <property type="molecule type" value="Genomic_DNA"/>
</dbReference>
<name>A0ABR6RFN0_9BURK</name>
<dbReference type="Proteomes" id="UP000562492">
    <property type="component" value="Unassembled WGS sequence"/>
</dbReference>